<gene>
    <name evidence="3" type="ORF">PCOS0759_LOCUS5019</name>
</gene>
<feature type="region of interest" description="Disordered" evidence="2">
    <location>
        <begin position="375"/>
        <end position="408"/>
    </location>
</feature>
<accession>A0A7S1PHN1</accession>
<evidence type="ECO:0000256" key="1">
    <source>
        <dbReference type="SAM" id="Coils"/>
    </source>
</evidence>
<evidence type="ECO:0008006" key="4">
    <source>
        <dbReference type="Google" id="ProtNLM"/>
    </source>
</evidence>
<protein>
    <recommendedName>
        <fullName evidence="4">RING-type domain-containing protein</fullName>
    </recommendedName>
</protein>
<keyword evidence="1" id="KW-0175">Coiled coil</keyword>
<reference evidence="3" key="1">
    <citation type="submission" date="2021-01" db="EMBL/GenBank/DDBJ databases">
        <authorList>
            <person name="Corre E."/>
            <person name="Pelletier E."/>
            <person name="Niang G."/>
            <person name="Scheremetjew M."/>
            <person name="Finn R."/>
            <person name="Kale V."/>
            <person name="Holt S."/>
            <person name="Cochrane G."/>
            <person name="Meng A."/>
            <person name="Brown T."/>
            <person name="Cohen L."/>
        </authorList>
    </citation>
    <scope>NUCLEOTIDE SEQUENCE</scope>
    <source>
        <strain evidence="3">WS</strain>
    </source>
</reference>
<dbReference type="InterPro" id="IPR036322">
    <property type="entry name" value="WD40_repeat_dom_sf"/>
</dbReference>
<evidence type="ECO:0000313" key="3">
    <source>
        <dbReference type="EMBL" id="CAD9081779.1"/>
    </source>
</evidence>
<name>A0A7S1PHN1_9EUKA</name>
<dbReference type="PANTHER" id="PTHR12616:SF8">
    <property type="entry name" value="VACUOLAR PROTEIN SORTING-ASSOCIATED PROTEIN 8 HOMOLOG"/>
    <property type="match status" value="1"/>
</dbReference>
<dbReference type="PANTHER" id="PTHR12616">
    <property type="entry name" value="VACUOLAR PROTEIN SORTING VPS41"/>
    <property type="match status" value="1"/>
</dbReference>
<dbReference type="GO" id="GO:0005770">
    <property type="term" value="C:late endosome"/>
    <property type="evidence" value="ECO:0007669"/>
    <property type="project" value="TreeGrafter"/>
</dbReference>
<dbReference type="GO" id="GO:0006623">
    <property type="term" value="P:protein targeting to vacuole"/>
    <property type="evidence" value="ECO:0007669"/>
    <property type="project" value="InterPro"/>
</dbReference>
<organism evidence="3">
    <name type="scientific">Percolomonas cosmopolitus</name>
    <dbReference type="NCBI Taxonomy" id="63605"/>
    <lineage>
        <taxon>Eukaryota</taxon>
        <taxon>Discoba</taxon>
        <taxon>Heterolobosea</taxon>
        <taxon>Tetramitia</taxon>
        <taxon>Eutetramitia</taxon>
        <taxon>Percolomonadidae</taxon>
        <taxon>Percolomonas</taxon>
    </lineage>
</organism>
<evidence type="ECO:0000256" key="2">
    <source>
        <dbReference type="SAM" id="MobiDB-lite"/>
    </source>
</evidence>
<feature type="region of interest" description="Disordered" evidence="2">
    <location>
        <begin position="1587"/>
        <end position="1612"/>
    </location>
</feature>
<dbReference type="InterPro" id="IPR045111">
    <property type="entry name" value="Vps41/Vps8"/>
</dbReference>
<feature type="compositionally biased region" description="Low complexity" evidence="2">
    <location>
        <begin position="1039"/>
        <end position="1057"/>
    </location>
</feature>
<proteinExistence type="predicted"/>
<dbReference type="GO" id="GO:0034058">
    <property type="term" value="P:endosomal vesicle fusion"/>
    <property type="evidence" value="ECO:0007669"/>
    <property type="project" value="TreeGrafter"/>
</dbReference>
<dbReference type="GO" id="GO:0030897">
    <property type="term" value="C:HOPS complex"/>
    <property type="evidence" value="ECO:0007669"/>
    <property type="project" value="TreeGrafter"/>
</dbReference>
<feature type="compositionally biased region" description="Polar residues" evidence="2">
    <location>
        <begin position="375"/>
        <end position="387"/>
    </location>
</feature>
<dbReference type="EMBL" id="HBGD01006040">
    <property type="protein sequence ID" value="CAD9081779.1"/>
    <property type="molecule type" value="Transcribed_RNA"/>
</dbReference>
<feature type="coiled-coil region" evidence="1">
    <location>
        <begin position="1657"/>
        <end position="1684"/>
    </location>
</feature>
<feature type="region of interest" description="Disordered" evidence="2">
    <location>
        <begin position="1036"/>
        <end position="1057"/>
    </location>
</feature>
<dbReference type="SUPFAM" id="SSF50978">
    <property type="entry name" value="WD40 repeat-like"/>
    <property type="match status" value="1"/>
</dbReference>
<sequence>MPSTAASKTVDLSSLLLDIDSSASPLTPYDTTTESASGASFSNNTPVVLPNNSSSVDASLTSQHSLGPELDAFLKKLEERREGSANGAATMAGLTGHVSMEPAAEFIPTHQIGEIHELEDINKSDTNRDGGALLIHASDTLQKRASILLSRPLTHLNAQITKKSLLARCGSPLLLHTSPQHIFIGTSMGFVLVFHLMTLEMECILGSMKEGIMGVPVTCMDVSPCEGLVDRSSFGLQSGSSANVSSRGGGSGNVVLVGYGNGHAILWDVLSAKILHHIKDLFPSTLDQKERSSMSNLPGSGDPTTRVLNVSFLQDSLKFIATNEEGIMKFCKLSKSFFGYSVNVETIDRGKENRVSKLDIKSVNYVQSYVNNPSGAVTSSNGDSAPHSSPPLTPRRGTPLQLASSSSTLDTTTSQELLSLILMASSSELRLIKMNTSLNYSLVQVFPEYYSLHASDDDFGDEMVPYIAWWKGHSYDDNGGYLESSRDLRLAIARGNTVEVRKKQNSLPYFASDSQKNSADKFDLEVKYVLDEDLDEEAIGLVWMDQNALGIITLYDPHAAGTTSPNASQVSPTLKRDTVSHNKQQRLIVVDPTDFAIQTFESFKHASQYVTRDNKVVTLQDRIVHTSSADIRVDIIPLPESLGHTLLHGSSSDVQSQPSFICLRHNHIHFTNGTLYILQQSGRVQTFRIKTWKQRLDSIASSGNWDELFKVALEFYYGRGKAVVGLPFDQEERANVLSNKIAAFIIMYVESGIERIIRGGNGAATGSNDPSQDASHELQLRALGERSINLSMEISQPELVFQEVFPQFAKHQHTNLFLSLLVEFVSSGKLPYISSQYLPEFLAYGKEHVSPILFEKCLKNIDLSVDPLIVKELAIFASKIPEFYGAYTHAITKGYNDYETPMNHLMNEYQVRSTDANCVSIHRKIQQELCNVFETAMDEDPLTRRDILLFVLDEVNQYRILKTICTTADNTNRFLNILLDVLMDNATGEGTPWRDEGERTNYILTIWRVLDDDKHAKRIPVNALYQYTWSTTGIASADTNTTPQGATPQTPTPSNNPNLLLSQNSVEVYLFLSVIYLNDLLEMNPSHSELLERLFIYLIKRHSTGYPLQHPRIKDLEDTLKQLLRKVEQASVTHSQRNIIHDKFPQLKVLAEGQKLNSLVVDFYHTDGKKDDELKVLLDRVEGKDYEQNPKSLNYDVKLIMEFHDRGRFVIDQLKRKLQTADDALKVKRINIFFCSFLSSIWEDAKVRAENNGTNVNDELFEYRNIKVDRDFYMLYLSLLVESGDENTVIQFLEEQLQLDLDQCLVLCEKMPNAKAFLHAQKGDTEHLLQTIISDLEEKKMALLHRLCEHSGEAERRWKVRLLSLCDGDEPTELIHTPGGGSTAVSYTAFDLQYYKLVMELQGRSKSLKNFPKHMPFRQTVGILNEDPSIENSDDHRLMISKLTGQYKSLKKFDFGSVTRDPQSFIPNMPLEEQEAQNKLIMPHVRRVRPQDSTPNSTSDDDFIDVLDLPEYQELKRSIIKANDSHLSHISTSKTLDDADIQSMWFRLLDEPFLSFLRALRYGFVFEVPPQAANLLDDDVDVENEKQRSKSIKSSTSFNFDDSDSDSDVEREADTIPGLKTEINECSITIDDLKSRLGDNPEDENVRRQLNLHQKLISGLRLKLREKEADAKQQELAAKRLDEDVYSAKNINKLVNLWYQRCIADCIQTVLDKMIRYVDVPSIIEKIINTHAPDDFSQVKNTIMRLLDTYAHERMLLKRNNVLLSNDTFKVGHEMKHTLQRALRPQSHSSCDQCGRDIRAVGATDDATTIRVYQCGHVFHSLCAGRNLLCSICNSLDSTEENNTQLSRRIAGKIIQYQANERDAKQTLPLLERIEHIDSILDSNLMSMIELQTDLLGSNTPKNAADRALEELSNASQRISVHIASIEKTLDLRPKNRQSFYTRRDPSMATPQVSKTRIMLSSNMRALIRNDRE</sequence>